<keyword evidence="1" id="KW-1133">Transmembrane helix</keyword>
<accession>A0A0G1DIF9</accession>
<protein>
    <submittedName>
        <fullName evidence="2">Uncharacterized protein</fullName>
    </submittedName>
</protein>
<dbReference type="Proteomes" id="UP000034090">
    <property type="component" value="Unassembled WGS sequence"/>
</dbReference>
<evidence type="ECO:0000256" key="1">
    <source>
        <dbReference type="SAM" id="Phobius"/>
    </source>
</evidence>
<dbReference type="STRING" id="1618578.UV74_C0013G0601"/>
<reference evidence="2 3" key="1">
    <citation type="journal article" date="2015" name="Nature">
        <title>rRNA introns, odd ribosomes, and small enigmatic genomes across a large radiation of phyla.</title>
        <authorList>
            <person name="Brown C.T."/>
            <person name="Hug L.A."/>
            <person name="Thomas B.C."/>
            <person name="Sharon I."/>
            <person name="Castelle C.J."/>
            <person name="Singh A."/>
            <person name="Wilkins M.J."/>
            <person name="Williams K.H."/>
            <person name="Banfield J.F."/>
        </authorList>
    </citation>
    <scope>NUCLEOTIDE SEQUENCE [LARGE SCALE GENOMIC DNA]</scope>
</reference>
<proteinExistence type="predicted"/>
<feature type="transmembrane region" description="Helical" evidence="1">
    <location>
        <begin position="20"/>
        <end position="37"/>
    </location>
</feature>
<dbReference type="EMBL" id="LCFQ01000013">
    <property type="protein sequence ID" value="KKS97479.1"/>
    <property type="molecule type" value="Genomic_DNA"/>
</dbReference>
<gene>
    <name evidence="2" type="ORF">UV74_C0013G0601</name>
</gene>
<evidence type="ECO:0000313" key="2">
    <source>
        <dbReference type="EMBL" id="KKS97479.1"/>
    </source>
</evidence>
<name>A0A0G1DIF9_9BACT</name>
<keyword evidence="1" id="KW-0812">Transmembrane</keyword>
<evidence type="ECO:0000313" key="3">
    <source>
        <dbReference type="Proteomes" id="UP000034090"/>
    </source>
</evidence>
<sequence>MEKIRLKIKALSPRIIFSRLILLALIGSVAALGYFYYQTRQEVRRLSSIAGFDELAKREVEQVVEALGKLAVLPDEEPIVATVTDKDALLKQSDFYKNAENGDRIIVYPNAKVAYIYSPTINKIVNVGPFTVDNDQQPAETTQVLESTSQVALMIRD</sequence>
<organism evidence="2 3">
    <name type="scientific">Candidatus Woesebacteria bacterium GW2011_GWB1_43_14</name>
    <dbReference type="NCBI Taxonomy" id="1618578"/>
    <lineage>
        <taxon>Bacteria</taxon>
        <taxon>Candidatus Woeseibacteriota</taxon>
    </lineage>
</organism>
<comment type="caution">
    <text evidence="2">The sequence shown here is derived from an EMBL/GenBank/DDBJ whole genome shotgun (WGS) entry which is preliminary data.</text>
</comment>
<keyword evidence="1" id="KW-0472">Membrane</keyword>
<dbReference type="AlphaFoldDB" id="A0A0G1DIF9"/>